<dbReference type="GO" id="GO:0000287">
    <property type="term" value="F:magnesium ion binding"/>
    <property type="evidence" value="ECO:0007669"/>
    <property type="project" value="Ensembl"/>
</dbReference>
<dbReference type="GO" id="GO:0009611">
    <property type="term" value="P:response to wounding"/>
    <property type="evidence" value="ECO:0007669"/>
    <property type="project" value="Ensembl"/>
</dbReference>
<dbReference type="GeneTree" id="ENSGT00940000158914"/>
<dbReference type="GO" id="GO:0004713">
    <property type="term" value="F:protein tyrosine kinase activity"/>
    <property type="evidence" value="ECO:0007669"/>
    <property type="project" value="UniProtKB-KW"/>
</dbReference>
<dbReference type="GO" id="GO:0071222">
    <property type="term" value="P:cellular response to lipopolysaccharide"/>
    <property type="evidence" value="ECO:0007669"/>
    <property type="project" value="Ensembl"/>
</dbReference>
<dbReference type="InterPro" id="IPR008271">
    <property type="entry name" value="Ser/Thr_kinase_AS"/>
</dbReference>
<comment type="similarity">
    <text evidence="8">Belongs to the protein kinase superfamily. STE Ser/Thr protein kinase family. MAP kinase kinase subfamily.</text>
</comment>
<dbReference type="Pfam" id="PF00069">
    <property type="entry name" value="Pkinase"/>
    <property type="match status" value="1"/>
</dbReference>
<dbReference type="AlphaFoldDB" id="G3SVD1"/>
<evidence type="ECO:0000256" key="5">
    <source>
        <dbReference type="ARBA" id="ARBA00022777"/>
    </source>
</evidence>
<evidence type="ECO:0000256" key="1">
    <source>
        <dbReference type="ARBA" id="ARBA00022527"/>
    </source>
</evidence>
<dbReference type="InterPro" id="IPR052468">
    <property type="entry name" value="Dual_spec_MAPK_kinase"/>
</dbReference>
<evidence type="ECO:0000256" key="8">
    <source>
        <dbReference type="ARBA" id="ARBA00038035"/>
    </source>
</evidence>
<sequence>PHPVIVITLSPAPAPSQRAALQLPLANDGGNRSPSSESSPQHPTPPVRPRHMLGLPSALYTPRSMESIEIDQKLQEIMKQTGYLTIGGQRYQAEINDLENLGEMGSGTCGQVWKMCFRKTGHIIAVKQMRRSGNKEENKRILMDLDVVLKSHDCPYIVQCFGTFITNTDVFIAMELMGTCAEKLKKRMQGPIPERILGKMTVAIVKALFYLKEKHGVIHRDVKPSNILLDERGQIKLCDFGISGRLVDSKAKTRSAGCAAYMAPERIDPPDPTKPDYDIRADVWSLGISLVELATGQFPYKNCKTDFEVLTKVLQEEPPLLPGHMGFSGDFQSFVKDCLTPGQPPERPPDRHCERKTAGHAQTCLFIYCTWWGVWGQGEEALRGSVSSLVYATLSPTSTPVPGSAWALAAPASLQPGAVGRGGRLPASRGAARGTRWRPCSPGGPGPSLPALGPGPASLLSDTVLTPCPGPRPGAAAGRLSRRCLGRLPATTAPRCR</sequence>
<dbReference type="GO" id="GO:0005634">
    <property type="term" value="C:nucleus"/>
    <property type="evidence" value="ECO:0007669"/>
    <property type="project" value="Ensembl"/>
</dbReference>
<dbReference type="PANTHER" id="PTHR47238">
    <property type="entry name" value="MITOGEN-ACTIVATED PROTEIN KINASE KINASE 5"/>
    <property type="match status" value="1"/>
</dbReference>
<dbReference type="Proteomes" id="UP000007646">
    <property type="component" value="Unassembled WGS sequence"/>
</dbReference>
<keyword evidence="16" id="KW-1185">Reference proteome</keyword>
<evidence type="ECO:0000256" key="9">
    <source>
        <dbReference type="ARBA" id="ARBA00038999"/>
    </source>
</evidence>
<dbReference type="SUPFAM" id="SSF56112">
    <property type="entry name" value="Protein kinase-like (PK-like)"/>
    <property type="match status" value="1"/>
</dbReference>
<dbReference type="GO" id="GO:0005524">
    <property type="term" value="F:ATP binding"/>
    <property type="evidence" value="ECO:0007669"/>
    <property type="project" value="UniProtKB-KW"/>
</dbReference>
<protein>
    <recommendedName>
        <fullName evidence="9">mitogen-activated protein kinase kinase</fullName>
        <ecNumber evidence="9">2.7.12.2</ecNumber>
    </recommendedName>
</protein>
<dbReference type="GO" id="GO:0032206">
    <property type="term" value="P:positive regulation of telomere maintenance"/>
    <property type="evidence" value="ECO:0007669"/>
    <property type="project" value="Ensembl"/>
</dbReference>
<dbReference type="InterPro" id="IPR011009">
    <property type="entry name" value="Kinase-like_dom_sf"/>
</dbReference>
<evidence type="ECO:0000256" key="11">
    <source>
        <dbReference type="ARBA" id="ARBA00049299"/>
    </source>
</evidence>
<keyword evidence="2" id="KW-0597">Phosphoprotein</keyword>
<evidence type="ECO:0000256" key="12">
    <source>
        <dbReference type="ARBA" id="ARBA00051693"/>
    </source>
</evidence>
<evidence type="ECO:0000313" key="15">
    <source>
        <dbReference type="Ensembl" id="ENSLAFP00000004194.4"/>
    </source>
</evidence>
<keyword evidence="7" id="KW-0829">Tyrosine-protein kinase</keyword>
<dbReference type="GO" id="GO:0009408">
    <property type="term" value="P:response to heat"/>
    <property type="evidence" value="ECO:0007669"/>
    <property type="project" value="Ensembl"/>
</dbReference>
<comment type="catalytic activity">
    <reaction evidence="10">
        <text>L-seryl-[protein] + ATP = O-phospho-L-seryl-[protein] + ADP + H(+)</text>
        <dbReference type="Rhea" id="RHEA:17989"/>
        <dbReference type="Rhea" id="RHEA-COMP:9863"/>
        <dbReference type="Rhea" id="RHEA-COMP:11604"/>
        <dbReference type="ChEBI" id="CHEBI:15378"/>
        <dbReference type="ChEBI" id="CHEBI:29999"/>
        <dbReference type="ChEBI" id="CHEBI:30616"/>
        <dbReference type="ChEBI" id="CHEBI:83421"/>
        <dbReference type="ChEBI" id="CHEBI:456216"/>
        <dbReference type="EC" id="2.7.12.2"/>
    </reaction>
</comment>
<evidence type="ECO:0000256" key="3">
    <source>
        <dbReference type="ARBA" id="ARBA00022679"/>
    </source>
</evidence>
<evidence type="ECO:0000256" key="10">
    <source>
        <dbReference type="ARBA" id="ARBA00049014"/>
    </source>
</evidence>
<dbReference type="CDD" id="cd06618">
    <property type="entry name" value="PKc_MKK7"/>
    <property type="match status" value="1"/>
</dbReference>
<dbReference type="STRING" id="9785.ENSLAFP00000004194"/>
<evidence type="ECO:0000256" key="2">
    <source>
        <dbReference type="ARBA" id="ARBA00022553"/>
    </source>
</evidence>
<dbReference type="SMART" id="SM00220">
    <property type="entry name" value="S_TKc"/>
    <property type="match status" value="1"/>
</dbReference>
<proteinExistence type="inferred from homology"/>
<gene>
    <name evidence="15" type="primary">MAP2K7</name>
</gene>
<dbReference type="GO" id="GO:0004707">
    <property type="term" value="F:MAP kinase activity"/>
    <property type="evidence" value="ECO:0007669"/>
    <property type="project" value="Ensembl"/>
</dbReference>
<dbReference type="GO" id="GO:0009411">
    <property type="term" value="P:response to UV"/>
    <property type="evidence" value="ECO:0007669"/>
    <property type="project" value="Ensembl"/>
</dbReference>
<dbReference type="GO" id="GO:0046330">
    <property type="term" value="P:positive regulation of JNK cascade"/>
    <property type="evidence" value="ECO:0007669"/>
    <property type="project" value="Ensembl"/>
</dbReference>
<keyword evidence="6" id="KW-0067">ATP-binding</keyword>
<dbReference type="GO" id="GO:0045893">
    <property type="term" value="P:positive regulation of DNA-templated transcription"/>
    <property type="evidence" value="ECO:0007669"/>
    <property type="project" value="Ensembl"/>
</dbReference>
<dbReference type="Gene3D" id="3.30.200.20">
    <property type="entry name" value="Phosphorylase Kinase, domain 1"/>
    <property type="match status" value="1"/>
</dbReference>
<evidence type="ECO:0000259" key="14">
    <source>
        <dbReference type="PROSITE" id="PS50011"/>
    </source>
</evidence>
<evidence type="ECO:0000256" key="4">
    <source>
        <dbReference type="ARBA" id="ARBA00022741"/>
    </source>
</evidence>
<dbReference type="PROSITE" id="PS00108">
    <property type="entry name" value="PROTEIN_KINASE_ST"/>
    <property type="match status" value="1"/>
</dbReference>
<dbReference type="Ensembl" id="ENSLAFT00000005011.4">
    <property type="protein sequence ID" value="ENSLAFP00000004194.4"/>
    <property type="gene ID" value="ENSLAFG00000005010.4"/>
</dbReference>
<dbReference type="FunCoup" id="G3SVD1">
    <property type="interactions" value="1140"/>
</dbReference>
<evidence type="ECO:0000256" key="7">
    <source>
        <dbReference type="ARBA" id="ARBA00023137"/>
    </source>
</evidence>
<dbReference type="GO" id="GO:0005737">
    <property type="term" value="C:cytoplasm"/>
    <property type="evidence" value="ECO:0007669"/>
    <property type="project" value="Ensembl"/>
</dbReference>
<dbReference type="GO" id="GO:0008545">
    <property type="term" value="F:JUN kinase kinase activity"/>
    <property type="evidence" value="ECO:0007669"/>
    <property type="project" value="Ensembl"/>
</dbReference>
<dbReference type="InParanoid" id="G3SVD1"/>
<dbReference type="GO" id="GO:0070374">
    <property type="term" value="P:positive regulation of ERK1 and ERK2 cascade"/>
    <property type="evidence" value="ECO:0007669"/>
    <property type="project" value="Ensembl"/>
</dbReference>
<dbReference type="GO" id="GO:0034612">
    <property type="term" value="P:response to tumor necrosis factor"/>
    <property type="evidence" value="ECO:0007669"/>
    <property type="project" value="Ensembl"/>
</dbReference>
<dbReference type="HOGENOM" id="CLU_000288_63_23_1"/>
<keyword evidence="5" id="KW-0418">Kinase</keyword>
<reference evidence="15" key="2">
    <citation type="submission" date="2025-08" db="UniProtKB">
        <authorList>
            <consortium name="Ensembl"/>
        </authorList>
    </citation>
    <scope>IDENTIFICATION</scope>
    <source>
        <strain evidence="15">Isolate ISIS603380</strain>
    </source>
</reference>
<dbReference type="GO" id="GO:2000671">
    <property type="term" value="P:regulation of motor neuron apoptotic process"/>
    <property type="evidence" value="ECO:0007669"/>
    <property type="project" value="Ensembl"/>
</dbReference>
<dbReference type="PANTHER" id="PTHR47238:SF2">
    <property type="entry name" value="DUAL SPECIFICITY MITOGEN-ACTIVATED PROTEIN KINASE KINASE HEMIPTEROUS"/>
    <property type="match status" value="1"/>
</dbReference>
<feature type="compositionally biased region" description="Polar residues" evidence="13">
    <location>
        <begin position="30"/>
        <end position="41"/>
    </location>
</feature>
<dbReference type="GO" id="GO:0051403">
    <property type="term" value="P:stress-activated MAPK cascade"/>
    <property type="evidence" value="ECO:0007669"/>
    <property type="project" value="Ensembl"/>
</dbReference>
<comment type="catalytic activity">
    <reaction evidence="11">
        <text>L-threonyl-[protein] + ATP = O-phospho-L-threonyl-[protein] + ADP + H(+)</text>
        <dbReference type="Rhea" id="RHEA:46608"/>
        <dbReference type="Rhea" id="RHEA-COMP:11060"/>
        <dbReference type="Rhea" id="RHEA-COMP:11605"/>
        <dbReference type="ChEBI" id="CHEBI:15378"/>
        <dbReference type="ChEBI" id="CHEBI:30013"/>
        <dbReference type="ChEBI" id="CHEBI:30616"/>
        <dbReference type="ChEBI" id="CHEBI:61977"/>
        <dbReference type="ChEBI" id="CHEBI:456216"/>
        <dbReference type="EC" id="2.7.12.2"/>
    </reaction>
</comment>
<dbReference type="eggNOG" id="KOG0983">
    <property type="taxonomic scope" value="Eukaryota"/>
</dbReference>
<keyword evidence="1" id="KW-0723">Serine/threonine-protein kinase</keyword>
<dbReference type="GO" id="GO:0019901">
    <property type="term" value="F:protein kinase binding"/>
    <property type="evidence" value="ECO:0007669"/>
    <property type="project" value="Ensembl"/>
</dbReference>
<dbReference type="Gene3D" id="1.10.510.10">
    <property type="entry name" value="Transferase(Phosphotransferase) domain 1"/>
    <property type="match status" value="1"/>
</dbReference>
<keyword evidence="4" id="KW-0547">Nucleotide-binding</keyword>
<name>G3SVD1_LOXAF</name>
<dbReference type="InterPro" id="IPR000719">
    <property type="entry name" value="Prot_kinase_dom"/>
</dbReference>
<dbReference type="PROSITE" id="PS50011">
    <property type="entry name" value="PROTEIN_KINASE_DOM"/>
    <property type="match status" value="1"/>
</dbReference>
<dbReference type="FunFam" id="3.30.200.20:FF:000040">
    <property type="entry name" value="Dual specificity mitogen-activated protein kinase kinase"/>
    <property type="match status" value="1"/>
</dbReference>
<reference evidence="15" key="3">
    <citation type="submission" date="2025-09" db="UniProtKB">
        <authorList>
            <consortium name="Ensembl"/>
        </authorList>
    </citation>
    <scope>IDENTIFICATION</scope>
    <source>
        <strain evidence="15">Isolate ISIS603380</strain>
    </source>
</reference>
<comment type="catalytic activity">
    <reaction evidence="12">
        <text>L-tyrosyl-[protein] + ATP = O-phospho-L-tyrosyl-[protein] + ADP + H(+)</text>
        <dbReference type="Rhea" id="RHEA:10596"/>
        <dbReference type="Rhea" id="RHEA-COMP:10136"/>
        <dbReference type="Rhea" id="RHEA-COMP:20101"/>
        <dbReference type="ChEBI" id="CHEBI:15378"/>
        <dbReference type="ChEBI" id="CHEBI:30616"/>
        <dbReference type="ChEBI" id="CHEBI:46858"/>
        <dbReference type="ChEBI" id="CHEBI:61978"/>
        <dbReference type="ChEBI" id="CHEBI:456216"/>
        <dbReference type="EC" id="2.7.12.2"/>
    </reaction>
</comment>
<feature type="region of interest" description="Disordered" evidence="13">
    <location>
        <begin position="23"/>
        <end position="53"/>
    </location>
</feature>
<evidence type="ECO:0000256" key="13">
    <source>
        <dbReference type="SAM" id="MobiDB-lite"/>
    </source>
</evidence>
<dbReference type="OMA" id="CISSEMW"/>
<dbReference type="GO" id="GO:0071347">
    <property type="term" value="P:cellular response to interleukin-1"/>
    <property type="evidence" value="ECO:0007669"/>
    <property type="project" value="Ensembl"/>
</dbReference>
<keyword evidence="3" id="KW-0808">Transferase</keyword>
<dbReference type="GO" id="GO:0019903">
    <property type="term" value="F:protein phosphatase binding"/>
    <property type="evidence" value="ECO:0007669"/>
    <property type="project" value="Ensembl"/>
</dbReference>
<dbReference type="GO" id="GO:0006970">
    <property type="term" value="P:response to osmotic stress"/>
    <property type="evidence" value="ECO:0007669"/>
    <property type="project" value="Ensembl"/>
</dbReference>
<organism evidence="15 16">
    <name type="scientific">Loxodonta africana</name>
    <name type="common">African elephant</name>
    <dbReference type="NCBI Taxonomy" id="9785"/>
    <lineage>
        <taxon>Eukaryota</taxon>
        <taxon>Metazoa</taxon>
        <taxon>Chordata</taxon>
        <taxon>Craniata</taxon>
        <taxon>Vertebrata</taxon>
        <taxon>Euteleostomi</taxon>
        <taxon>Mammalia</taxon>
        <taxon>Eutheria</taxon>
        <taxon>Afrotheria</taxon>
        <taxon>Proboscidea</taxon>
        <taxon>Elephantidae</taxon>
        <taxon>Loxodonta</taxon>
    </lineage>
</organism>
<dbReference type="FunFam" id="1.10.510.10:FF:001970">
    <property type="match status" value="1"/>
</dbReference>
<evidence type="ECO:0000256" key="6">
    <source>
        <dbReference type="ARBA" id="ARBA00022840"/>
    </source>
</evidence>
<dbReference type="EC" id="2.7.12.2" evidence="9"/>
<accession>G3SVD1</accession>
<feature type="region of interest" description="Disordered" evidence="13">
    <location>
        <begin position="419"/>
        <end position="456"/>
    </location>
</feature>
<evidence type="ECO:0000313" key="16">
    <source>
        <dbReference type="Proteomes" id="UP000007646"/>
    </source>
</evidence>
<reference evidence="15 16" key="1">
    <citation type="submission" date="2009-06" db="EMBL/GenBank/DDBJ databases">
        <title>The Genome Sequence of Loxodonta africana (African elephant).</title>
        <authorList>
            <person name="Di Palma F."/>
            <person name="Heiman D."/>
            <person name="Young S."/>
            <person name="Johnson J."/>
            <person name="Lander E.S."/>
            <person name="Lindblad-Toh K."/>
        </authorList>
    </citation>
    <scope>NUCLEOTIDE SEQUENCE [LARGE SCALE GENOMIC DNA]</scope>
    <source>
        <strain evidence="15 16">Isolate ISIS603380</strain>
    </source>
</reference>
<feature type="domain" description="Protein kinase" evidence="14">
    <location>
        <begin position="98"/>
        <end position="363"/>
    </location>
</feature>